<gene>
    <name evidence="1" type="ORF">ACFOWE_31185</name>
</gene>
<reference evidence="2" key="1">
    <citation type="journal article" date="2019" name="Int. J. Syst. Evol. Microbiol.">
        <title>The Global Catalogue of Microorganisms (GCM) 10K type strain sequencing project: providing services to taxonomists for standard genome sequencing and annotation.</title>
        <authorList>
            <consortium name="The Broad Institute Genomics Platform"/>
            <consortium name="The Broad Institute Genome Sequencing Center for Infectious Disease"/>
            <person name="Wu L."/>
            <person name="Ma J."/>
        </authorList>
    </citation>
    <scope>NUCLEOTIDE SEQUENCE [LARGE SCALE GENOMIC DNA]</scope>
    <source>
        <strain evidence="2">TBRC 4489</strain>
    </source>
</reference>
<evidence type="ECO:0000313" key="2">
    <source>
        <dbReference type="Proteomes" id="UP001595850"/>
    </source>
</evidence>
<organism evidence="1 2">
    <name type="scientific">Planomonospora corallina</name>
    <dbReference type="NCBI Taxonomy" id="1806052"/>
    <lineage>
        <taxon>Bacteria</taxon>
        <taxon>Bacillati</taxon>
        <taxon>Actinomycetota</taxon>
        <taxon>Actinomycetes</taxon>
        <taxon>Streptosporangiales</taxon>
        <taxon>Streptosporangiaceae</taxon>
        <taxon>Planomonospora</taxon>
    </lineage>
</organism>
<keyword evidence="2" id="KW-1185">Reference proteome</keyword>
<name>A0ABV8IFH7_9ACTN</name>
<evidence type="ECO:0000313" key="1">
    <source>
        <dbReference type="EMBL" id="MFC4062777.1"/>
    </source>
</evidence>
<dbReference type="EMBL" id="JBHSBM010000059">
    <property type="protein sequence ID" value="MFC4062777.1"/>
    <property type="molecule type" value="Genomic_DNA"/>
</dbReference>
<protein>
    <submittedName>
        <fullName evidence="1">Uncharacterized protein</fullName>
    </submittedName>
</protein>
<dbReference type="Proteomes" id="UP001595850">
    <property type="component" value="Unassembled WGS sequence"/>
</dbReference>
<proteinExistence type="predicted"/>
<accession>A0ABV8IFH7</accession>
<sequence>MSVPRLLAELALAELDGADRRLPIGERRAMAREIAMATRQLRAAGATLTQLAAAVDAGLALEQRQQVLATLEAVGRAAERLEAAAVVLAGRAGGGER</sequence>
<dbReference type="RefSeq" id="WP_377294200.1">
    <property type="nucleotide sequence ID" value="NZ_JBHSBM010000059.1"/>
</dbReference>
<comment type="caution">
    <text evidence="1">The sequence shown here is derived from an EMBL/GenBank/DDBJ whole genome shotgun (WGS) entry which is preliminary data.</text>
</comment>